<dbReference type="OrthoDB" id="73273at2759"/>
<dbReference type="InterPro" id="IPR000286">
    <property type="entry name" value="HDACs"/>
</dbReference>
<feature type="region of interest" description="Disordered" evidence="1">
    <location>
        <begin position="47"/>
        <end position="118"/>
    </location>
</feature>
<dbReference type="Pfam" id="PF00850">
    <property type="entry name" value="Hist_deacetyl"/>
    <property type="match status" value="1"/>
</dbReference>
<name>J5SE62_TRIAS</name>
<dbReference type="GO" id="GO:0070210">
    <property type="term" value="C:Rpd3L-Expanded complex"/>
    <property type="evidence" value="ECO:0007669"/>
    <property type="project" value="TreeGrafter"/>
</dbReference>
<dbReference type="Proteomes" id="UP000002748">
    <property type="component" value="Unassembled WGS sequence"/>
</dbReference>
<dbReference type="Gene3D" id="3.40.800.20">
    <property type="entry name" value="Histone deacetylase domain"/>
    <property type="match status" value="1"/>
</dbReference>
<gene>
    <name evidence="3" type="ORF">A1Q1_06448</name>
</gene>
<organism evidence="3 4">
    <name type="scientific">Trichosporon asahii var. asahii (strain ATCC 90039 / CBS 2479 / JCM 2466 / KCTC 7840 / NBRC 103889/ NCYC 2677 / UAMH 7654)</name>
    <name type="common">Yeast</name>
    <dbReference type="NCBI Taxonomy" id="1186058"/>
    <lineage>
        <taxon>Eukaryota</taxon>
        <taxon>Fungi</taxon>
        <taxon>Dikarya</taxon>
        <taxon>Basidiomycota</taxon>
        <taxon>Agaricomycotina</taxon>
        <taxon>Tremellomycetes</taxon>
        <taxon>Trichosporonales</taxon>
        <taxon>Trichosporonaceae</taxon>
        <taxon>Trichosporon</taxon>
    </lineage>
</organism>
<dbReference type="KEGG" id="tasa:A1Q1_06448"/>
<dbReference type="PRINTS" id="PR01270">
    <property type="entry name" value="HDASUPER"/>
</dbReference>
<dbReference type="InterPro" id="IPR037138">
    <property type="entry name" value="His_deacetylse_dom_sf"/>
</dbReference>
<protein>
    <submittedName>
        <fullName evidence="3">Histone deacetylase 3</fullName>
    </submittedName>
</protein>
<comment type="caution">
    <text evidence="3">The sequence shown here is derived from an EMBL/GenBank/DDBJ whole genome shotgun (WGS) entry which is preliminary data.</text>
</comment>
<evidence type="ECO:0000259" key="2">
    <source>
        <dbReference type="Pfam" id="PF00850"/>
    </source>
</evidence>
<dbReference type="InterPro" id="IPR023801">
    <property type="entry name" value="His_deacetylse_dom"/>
</dbReference>
<dbReference type="PANTHER" id="PTHR10625">
    <property type="entry name" value="HISTONE DEACETYLASE HDAC1-RELATED"/>
    <property type="match status" value="1"/>
</dbReference>
<dbReference type="GO" id="GO:0004407">
    <property type="term" value="F:histone deacetylase activity"/>
    <property type="evidence" value="ECO:0007669"/>
    <property type="project" value="TreeGrafter"/>
</dbReference>
<reference evidence="3 4" key="1">
    <citation type="journal article" date="2012" name="Eukaryot. Cell">
        <title>Draft genome sequence of CBS 2479, the standard type strain of Trichosporon asahii.</title>
        <authorList>
            <person name="Yang R.Y."/>
            <person name="Li H.T."/>
            <person name="Zhu H."/>
            <person name="Zhou G.P."/>
            <person name="Wang M."/>
            <person name="Wang L."/>
        </authorList>
    </citation>
    <scope>NUCLEOTIDE SEQUENCE [LARGE SCALE GENOMIC DNA]</scope>
    <source>
        <strain evidence="4">ATCC 90039 / CBS 2479 / JCM 2466 / KCTC 7840 / NCYC 2677 / UAMH 7654</strain>
    </source>
</reference>
<dbReference type="InterPro" id="IPR023696">
    <property type="entry name" value="Ureohydrolase_dom_sf"/>
</dbReference>
<feature type="compositionally biased region" description="Acidic residues" evidence="1">
    <location>
        <begin position="57"/>
        <end position="73"/>
    </location>
</feature>
<dbReference type="VEuPathDB" id="FungiDB:A1Q1_06448"/>
<dbReference type="GeneID" id="25989960"/>
<evidence type="ECO:0000313" key="4">
    <source>
        <dbReference type="Proteomes" id="UP000002748"/>
    </source>
</evidence>
<dbReference type="SUPFAM" id="SSF52768">
    <property type="entry name" value="Arginase/deacetylase"/>
    <property type="match status" value="1"/>
</dbReference>
<dbReference type="PANTHER" id="PTHR10625:SF36">
    <property type="entry name" value="HISTONE DEACETYLASE 3"/>
    <property type="match status" value="1"/>
</dbReference>
<sequence>MRRIAYLWSEELMRVADSLPANQGRSRLVHGLIGALGLVDLDNVREYTSAPSLPDPSADDSETVNGEDIDGDDSPGPIPTHNDTDRLQAEAGDIATDEHQTMSNTNGTEEDGRTEVNGRIDHQATSKTVDVKVIAPDPILCEASELRRYHDASYVGELLVWLPQLTSEYLLYGRGTDTDEEEEFAPRKRRRKDRSHKLGLEYDCPPFLELPRYAALVAGATLTACRMLARGEADIAVVWDGGRHHAGRAKASGFCYVADAVLGILLLCREGVPRPTPFPSPRSSSAPTPTRRARILYLDLDLHYGDGVARAFACPTHFSHPLRRKPRPPQVLTLSMHHVSPLFFPPGAPGTSEGDTPHPFNLSLGLAEHAGAATYARLWANVEKVYQAWGPDYVVLQLGVDGLPRDPIGQVGGWNTAGEGGIAWIVEQVLAWRVPVAVLGGGGYHHANAARAWATATSVLLGREMGPETDIPDAFEQVDAFAPGFTLEVEPSHVPDKTTREELEAADAAFDVIAGRIREIRALHE</sequence>
<proteinExistence type="predicted"/>
<dbReference type="AlphaFoldDB" id="J5SE62"/>
<dbReference type="GO" id="GO:0040029">
    <property type="term" value="P:epigenetic regulation of gene expression"/>
    <property type="evidence" value="ECO:0007669"/>
    <property type="project" value="TreeGrafter"/>
</dbReference>
<accession>J5SE62</accession>
<feature type="domain" description="Histone deacetylase" evidence="2">
    <location>
        <begin position="136"/>
        <end position="459"/>
    </location>
</feature>
<dbReference type="EMBL" id="ALBS01000332">
    <property type="protein sequence ID" value="EJT45216.1"/>
    <property type="molecule type" value="Genomic_DNA"/>
</dbReference>
<dbReference type="HOGENOM" id="CLU_007727_7_6_1"/>
<dbReference type="RefSeq" id="XP_014177037.1">
    <property type="nucleotide sequence ID" value="XM_014321562.1"/>
</dbReference>
<evidence type="ECO:0000256" key="1">
    <source>
        <dbReference type="SAM" id="MobiDB-lite"/>
    </source>
</evidence>
<evidence type="ECO:0000313" key="3">
    <source>
        <dbReference type="EMBL" id="EJT45216.1"/>
    </source>
</evidence>